<reference evidence="3" key="2">
    <citation type="journal article" date="2017" name="Nat. Plants">
        <title>The Aegilops tauschii genome reveals multiple impacts of transposons.</title>
        <authorList>
            <person name="Zhao G."/>
            <person name="Zou C."/>
            <person name="Li K."/>
            <person name="Wang K."/>
            <person name="Li T."/>
            <person name="Gao L."/>
            <person name="Zhang X."/>
            <person name="Wang H."/>
            <person name="Yang Z."/>
            <person name="Liu X."/>
            <person name="Jiang W."/>
            <person name="Mao L."/>
            <person name="Kong X."/>
            <person name="Jiao Y."/>
            <person name="Jia J."/>
        </authorList>
    </citation>
    <scope>NUCLEOTIDE SEQUENCE [LARGE SCALE GENOMIC DNA]</scope>
    <source>
        <strain evidence="3">cv. AL8/78</strain>
    </source>
</reference>
<protein>
    <submittedName>
        <fullName evidence="2">Uncharacterized protein</fullName>
    </submittedName>
</protein>
<name>A0A453CBJ9_AEGTS</name>
<organism evidence="2 3">
    <name type="scientific">Aegilops tauschii subsp. strangulata</name>
    <name type="common">Goatgrass</name>
    <dbReference type="NCBI Taxonomy" id="200361"/>
    <lineage>
        <taxon>Eukaryota</taxon>
        <taxon>Viridiplantae</taxon>
        <taxon>Streptophyta</taxon>
        <taxon>Embryophyta</taxon>
        <taxon>Tracheophyta</taxon>
        <taxon>Spermatophyta</taxon>
        <taxon>Magnoliopsida</taxon>
        <taxon>Liliopsida</taxon>
        <taxon>Poales</taxon>
        <taxon>Poaceae</taxon>
        <taxon>BOP clade</taxon>
        <taxon>Pooideae</taxon>
        <taxon>Triticodae</taxon>
        <taxon>Triticeae</taxon>
        <taxon>Triticinae</taxon>
        <taxon>Aegilops</taxon>
    </lineage>
</organism>
<proteinExistence type="predicted"/>
<dbReference type="EnsemblPlants" id="AET2Gv20800400.15">
    <property type="protein sequence ID" value="AET2Gv20800400.15"/>
    <property type="gene ID" value="AET2Gv20800400"/>
</dbReference>
<reference evidence="2" key="5">
    <citation type="journal article" date="2021" name="G3 (Bethesda)">
        <title>Aegilops tauschii genome assembly Aet v5.0 features greater sequence contiguity and improved annotation.</title>
        <authorList>
            <person name="Wang L."/>
            <person name="Zhu T."/>
            <person name="Rodriguez J.C."/>
            <person name="Deal K.R."/>
            <person name="Dubcovsky J."/>
            <person name="McGuire P.E."/>
            <person name="Lux T."/>
            <person name="Spannagl M."/>
            <person name="Mayer K.F.X."/>
            <person name="Baldrich P."/>
            <person name="Meyers B.C."/>
            <person name="Huo N."/>
            <person name="Gu Y.Q."/>
            <person name="Zhou H."/>
            <person name="Devos K.M."/>
            <person name="Bennetzen J.L."/>
            <person name="Unver T."/>
            <person name="Budak H."/>
            <person name="Gulick P.J."/>
            <person name="Galiba G."/>
            <person name="Kalapos B."/>
            <person name="Nelson D.R."/>
            <person name="Li P."/>
            <person name="You F.M."/>
            <person name="Luo M.C."/>
            <person name="Dvorak J."/>
        </authorList>
    </citation>
    <scope>NUCLEOTIDE SEQUENCE [LARGE SCALE GENOMIC DNA]</scope>
    <source>
        <strain evidence="2">cv. AL8/78</strain>
    </source>
</reference>
<dbReference type="Gramene" id="AET2Gv20800400.15">
    <property type="protein sequence ID" value="AET2Gv20800400.15"/>
    <property type="gene ID" value="AET2Gv20800400"/>
</dbReference>
<reference evidence="3" key="1">
    <citation type="journal article" date="2014" name="Science">
        <title>Ancient hybridizations among the ancestral genomes of bread wheat.</title>
        <authorList>
            <consortium name="International Wheat Genome Sequencing Consortium,"/>
            <person name="Marcussen T."/>
            <person name="Sandve S.R."/>
            <person name="Heier L."/>
            <person name="Spannagl M."/>
            <person name="Pfeifer M."/>
            <person name="Jakobsen K.S."/>
            <person name="Wulff B.B."/>
            <person name="Steuernagel B."/>
            <person name="Mayer K.F."/>
            <person name="Olsen O.A."/>
        </authorList>
    </citation>
    <scope>NUCLEOTIDE SEQUENCE [LARGE SCALE GENOMIC DNA]</scope>
    <source>
        <strain evidence="3">cv. AL8/78</strain>
    </source>
</reference>
<dbReference type="AlphaFoldDB" id="A0A453CBJ9"/>
<feature type="region of interest" description="Disordered" evidence="1">
    <location>
        <begin position="34"/>
        <end position="60"/>
    </location>
</feature>
<dbReference type="Proteomes" id="UP000015105">
    <property type="component" value="Chromosome 2D"/>
</dbReference>
<keyword evidence="3" id="KW-1185">Reference proteome</keyword>
<sequence length="83" mass="8785">ARAQLLILSREGGRGDSFGWALVGELVGRPALPSTSDPLGLSSASGVPAPPPVGELEEDHRSGSVWFQRDRWGGVHDHVPVSF</sequence>
<evidence type="ECO:0000313" key="2">
    <source>
        <dbReference type="EnsemblPlants" id="AET2Gv20800400.15"/>
    </source>
</evidence>
<reference evidence="2" key="4">
    <citation type="submission" date="2019-03" db="UniProtKB">
        <authorList>
            <consortium name="EnsemblPlants"/>
        </authorList>
    </citation>
    <scope>IDENTIFICATION</scope>
</reference>
<evidence type="ECO:0000256" key="1">
    <source>
        <dbReference type="SAM" id="MobiDB-lite"/>
    </source>
</evidence>
<reference evidence="2" key="3">
    <citation type="journal article" date="2017" name="Nature">
        <title>Genome sequence of the progenitor of the wheat D genome Aegilops tauschii.</title>
        <authorList>
            <person name="Luo M.C."/>
            <person name="Gu Y.Q."/>
            <person name="Puiu D."/>
            <person name="Wang H."/>
            <person name="Twardziok S.O."/>
            <person name="Deal K.R."/>
            <person name="Huo N."/>
            <person name="Zhu T."/>
            <person name="Wang L."/>
            <person name="Wang Y."/>
            <person name="McGuire P.E."/>
            <person name="Liu S."/>
            <person name="Long H."/>
            <person name="Ramasamy R.K."/>
            <person name="Rodriguez J.C."/>
            <person name="Van S.L."/>
            <person name="Yuan L."/>
            <person name="Wang Z."/>
            <person name="Xia Z."/>
            <person name="Xiao L."/>
            <person name="Anderson O.D."/>
            <person name="Ouyang S."/>
            <person name="Liang Y."/>
            <person name="Zimin A.V."/>
            <person name="Pertea G."/>
            <person name="Qi P."/>
            <person name="Bennetzen J.L."/>
            <person name="Dai X."/>
            <person name="Dawson M.W."/>
            <person name="Muller H.G."/>
            <person name="Kugler K."/>
            <person name="Rivarola-Duarte L."/>
            <person name="Spannagl M."/>
            <person name="Mayer K.F.X."/>
            <person name="Lu F.H."/>
            <person name="Bevan M.W."/>
            <person name="Leroy P."/>
            <person name="Li P."/>
            <person name="You F.M."/>
            <person name="Sun Q."/>
            <person name="Liu Z."/>
            <person name="Lyons E."/>
            <person name="Wicker T."/>
            <person name="Salzberg S.L."/>
            <person name="Devos K.M."/>
            <person name="Dvorak J."/>
        </authorList>
    </citation>
    <scope>NUCLEOTIDE SEQUENCE [LARGE SCALE GENOMIC DNA]</scope>
    <source>
        <strain evidence="2">cv. AL8/78</strain>
    </source>
</reference>
<evidence type="ECO:0000313" key="3">
    <source>
        <dbReference type="Proteomes" id="UP000015105"/>
    </source>
</evidence>
<accession>A0A453CBJ9</accession>